<evidence type="ECO:0000256" key="1">
    <source>
        <dbReference type="PROSITE-ProRule" id="PRU00104"/>
    </source>
</evidence>
<dbReference type="Proteomes" id="UP000708208">
    <property type="component" value="Unassembled WGS sequence"/>
</dbReference>
<evidence type="ECO:0000313" key="4">
    <source>
        <dbReference type="EMBL" id="CAG7820709.1"/>
    </source>
</evidence>
<keyword evidence="2" id="KW-0175">Coiled coil</keyword>
<feature type="coiled-coil region" evidence="2">
    <location>
        <begin position="18"/>
        <end position="45"/>
    </location>
</feature>
<feature type="domain" description="HECT" evidence="3">
    <location>
        <begin position="338"/>
        <end position="368"/>
    </location>
</feature>
<reference evidence="4" key="1">
    <citation type="submission" date="2021-06" db="EMBL/GenBank/DDBJ databases">
        <authorList>
            <person name="Hodson N. C."/>
            <person name="Mongue J. A."/>
            <person name="Jaron S. K."/>
        </authorList>
    </citation>
    <scope>NUCLEOTIDE SEQUENCE</scope>
</reference>
<dbReference type="PROSITE" id="PS50237">
    <property type="entry name" value="HECT"/>
    <property type="match status" value="1"/>
</dbReference>
<keyword evidence="5" id="KW-1185">Reference proteome</keyword>
<dbReference type="InterPro" id="IPR000569">
    <property type="entry name" value="HECT_dom"/>
</dbReference>
<comment type="caution">
    <text evidence="1">Lacks conserved residue(s) required for the propagation of feature annotation.</text>
</comment>
<dbReference type="AlphaFoldDB" id="A0A8J2PQ26"/>
<sequence>MGKENRKTVVCLLTFEDEGDMERELEAARTRVAILQQQLRDRQNNSSTSVAAANPDFQANISNRLSTGIFAPYSQGSQPSTSSTYASVSSRTLQNFRVGGRSRVLHVPRDNGNSVVPKKFKSDATDTFWFFLLGDPKEDMSPTCARKKKLGEHGLATAKLVTLKNGSPEVFKADFDAMLESLSSICSSWEMCYSDCRKENSQLFRFSDSTLTCTDFKRFKQTASVHLFYLRPLSTVLPLTDDFDSVTAEIGNTASEVNEENSYEIIHPITRTNGTIEINVTKADSDIIPSLDVLEALNSLALSDYLLRIKRGIASTTRVIVNRTPTFPTAHDILVAFKDENVSPLNKFFVYFDEENGVDVGGLTREFYWKAHRSIAEECVLGFPMFDGMEDHRMFSSHKELHDSGMYKGLARFMVQSFVNIGVLLPGLSRPAFQFITGCSVIDASDPMDCPEYEDQQIASIIDNLKRNPITVTRAEVDVARTALEKIFIRGPLTKFNAPYNLIKFCEHAIIEKRRETLEIVMEIIMTSIPGQYLQKNQHYFENLCPDSGKFQPPSNTVIDAIGNLKSVDNDTSKNLKRFIHNIENYGHSIGEFLQFVTASPILTQHGIWLKISEGSCIYSKTCMNDLYIPVGLNWTTFKDLMLAALDKNQHEFSLP</sequence>
<dbReference type="GO" id="GO:0004842">
    <property type="term" value="F:ubiquitin-protein transferase activity"/>
    <property type="evidence" value="ECO:0007669"/>
    <property type="project" value="InterPro"/>
</dbReference>
<comment type="caution">
    <text evidence="4">The sequence shown here is derived from an EMBL/GenBank/DDBJ whole genome shotgun (WGS) entry which is preliminary data.</text>
</comment>
<evidence type="ECO:0000256" key="2">
    <source>
        <dbReference type="SAM" id="Coils"/>
    </source>
</evidence>
<keyword evidence="1" id="KW-0833">Ubl conjugation pathway</keyword>
<accession>A0A8J2PQ26</accession>
<evidence type="ECO:0000313" key="5">
    <source>
        <dbReference type="Proteomes" id="UP000708208"/>
    </source>
</evidence>
<protein>
    <recommendedName>
        <fullName evidence="3">HECT domain-containing protein</fullName>
    </recommendedName>
</protein>
<evidence type="ECO:0000259" key="3">
    <source>
        <dbReference type="PROSITE" id="PS50237"/>
    </source>
</evidence>
<dbReference type="OrthoDB" id="5988666at2759"/>
<gene>
    <name evidence="4" type="ORF">AFUS01_LOCUS31086</name>
</gene>
<name>A0A8J2PQ26_9HEXA</name>
<proteinExistence type="predicted"/>
<organism evidence="4 5">
    <name type="scientific">Allacma fusca</name>
    <dbReference type="NCBI Taxonomy" id="39272"/>
    <lineage>
        <taxon>Eukaryota</taxon>
        <taxon>Metazoa</taxon>
        <taxon>Ecdysozoa</taxon>
        <taxon>Arthropoda</taxon>
        <taxon>Hexapoda</taxon>
        <taxon>Collembola</taxon>
        <taxon>Symphypleona</taxon>
        <taxon>Sminthuridae</taxon>
        <taxon>Allacma</taxon>
    </lineage>
</organism>
<dbReference type="EMBL" id="CAJVCH010487562">
    <property type="protein sequence ID" value="CAG7820709.1"/>
    <property type="molecule type" value="Genomic_DNA"/>
</dbReference>